<evidence type="ECO:0000259" key="2">
    <source>
        <dbReference type="Pfam" id="PF22691"/>
    </source>
</evidence>
<dbReference type="RefSeq" id="WP_354445072.1">
    <property type="nucleotide sequence ID" value="NZ_JBEPSH010000006.1"/>
</dbReference>
<name>A0ABV2QAP2_9BURK</name>
<dbReference type="PIRSF" id="PIRSF000429">
    <property type="entry name" value="Ac-CoA_Ac_transf"/>
    <property type="match status" value="1"/>
</dbReference>
<dbReference type="EMBL" id="JBEPSH010000006">
    <property type="protein sequence ID" value="MET4578106.1"/>
    <property type="molecule type" value="Genomic_DNA"/>
</dbReference>
<dbReference type="PANTHER" id="PTHR42870:SF1">
    <property type="entry name" value="NON-SPECIFIC LIPID-TRANSFER PROTEIN-LIKE 2"/>
    <property type="match status" value="1"/>
</dbReference>
<protein>
    <submittedName>
        <fullName evidence="3">Acetyl-CoA acyltransferase</fullName>
        <ecNumber evidence="3">2.3.1.16</ecNumber>
    </submittedName>
</protein>
<dbReference type="InterPro" id="IPR002155">
    <property type="entry name" value="Thiolase"/>
</dbReference>
<keyword evidence="4" id="KW-1185">Reference proteome</keyword>
<dbReference type="Pfam" id="PF00108">
    <property type="entry name" value="Thiolase_N"/>
    <property type="match status" value="1"/>
</dbReference>
<dbReference type="InterPro" id="IPR016039">
    <property type="entry name" value="Thiolase-like"/>
</dbReference>
<proteinExistence type="predicted"/>
<dbReference type="SUPFAM" id="SSF53901">
    <property type="entry name" value="Thiolase-like"/>
    <property type="match status" value="2"/>
</dbReference>
<dbReference type="Proteomes" id="UP001549320">
    <property type="component" value="Unassembled WGS sequence"/>
</dbReference>
<evidence type="ECO:0000313" key="4">
    <source>
        <dbReference type="Proteomes" id="UP001549320"/>
    </source>
</evidence>
<dbReference type="InterPro" id="IPR020616">
    <property type="entry name" value="Thiolase_N"/>
</dbReference>
<accession>A0ABV2QAP2</accession>
<dbReference type="CDD" id="cd00829">
    <property type="entry name" value="SCP-x_thiolase"/>
    <property type="match status" value="1"/>
</dbReference>
<organism evidence="3 4">
    <name type="scientific">Ottowia thiooxydans</name>
    <dbReference type="NCBI Taxonomy" id="219182"/>
    <lineage>
        <taxon>Bacteria</taxon>
        <taxon>Pseudomonadati</taxon>
        <taxon>Pseudomonadota</taxon>
        <taxon>Betaproteobacteria</taxon>
        <taxon>Burkholderiales</taxon>
        <taxon>Comamonadaceae</taxon>
        <taxon>Ottowia</taxon>
    </lineage>
</organism>
<keyword evidence="3" id="KW-0012">Acyltransferase</keyword>
<reference evidence="3 4" key="1">
    <citation type="submission" date="2024-06" db="EMBL/GenBank/DDBJ databases">
        <title>Sorghum-associated microbial communities from plants grown in Nebraska, USA.</title>
        <authorList>
            <person name="Schachtman D."/>
        </authorList>
    </citation>
    <scope>NUCLEOTIDE SEQUENCE [LARGE SCALE GENOMIC DNA]</scope>
    <source>
        <strain evidence="3 4">2709</strain>
    </source>
</reference>
<sequence length="416" mass="44481">MSTIYIAGVGMTPFTRHPELSVGQLTAWAVRETLEDAGCAPEQVQSAFFGNCAQGLLEGQHLVRGQMSLLPMGLQGIPIFNVENACATASTALHLAVQYLRAGACDIALAVGVDKLFTPERERRFQIFDGAWDVRTPAENHARFLALAEGLAIPADAQSENGYSPFMDVYAGFARQYMRRFGITQRQLAVIASKNRTHAVANERAQFRKPMSVDEVLASPPITWPLTLPMCSPISDGAGAALLCTEVGLRKLQGRLDRAIQVHASVLRTATARDPEDLDNHLTRLAANQAYEAAGFGPEDMHVAEVHDATAMGELIQSENLGFCPLGEGGAMAEHGETTIGGRIPINPSGGLESKGHPIGATGLGQVYELVSQLRGECGARQVKGARMAVHENGGGIWGIEESVAHIGIYGSTSWN</sequence>
<dbReference type="Pfam" id="PF22691">
    <property type="entry name" value="Thiolase_C_1"/>
    <property type="match status" value="1"/>
</dbReference>
<feature type="domain" description="Thiolase N-terminal" evidence="1">
    <location>
        <begin position="4"/>
        <end position="210"/>
    </location>
</feature>
<keyword evidence="3" id="KW-0808">Transferase</keyword>
<evidence type="ECO:0000259" key="1">
    <source>
        <dbReference type="Pfam" id="PF00108"/>
    </source>
</evidence>
<gene>
    <name evidence="3" type="ORF">ABIE13_003222</name>
</gene>
<dbReference type="Gene3D" id="3.40.47.10">
    <property type="match status" value="1"/>
</dbReference>
<dbReference type="EC" id="2.3.1.16" evidence="3"/>
<comment type="caution">
    <text evidence="3">The sequence shown here is derived from an EMBL/GenBank/DDBJ whole genome shotgun (WGS) entry which is preliminary data.</text>
</comment>
<dbReference type="InterPro" id="IPR055140">
    <property type="entry name" value="Thiolase_C_2"/>
</dbReference>
<dbReference type="PANTHER" id="PTHR42870">
    <property type="entry name" value="ACETYL-COA C-ACETYLTRANSFERASE"/>
    <property type="match status" value="1"/>
</dbReference>
<evidence type="ECO:0000313" key="3">
    <source>
        <dbReference type="EMBL" id="MET4578106.1"/>
    </source>
</evidence>
<feature type="domain" description="Thiolase C-terminal" evidence="2">
    <location>
        <begin position="273"/>
        <end position="399"/>
    </location>
</feature>
<dbReference type="GO" id="GO:0003988">
    <property type="term" value="F:acetyl-CoA C-acyltransferase activity"/>
    <property type="evidence" value="ECO:0007669"/>
    <property type="project" value="UniProtKB-EC"/>
</dbReference>